<organism evidence="1 2">
    <name type="scientific">Gigaspora margarita</name>
    <dbReference type="NCBI Taxonomy" id="4874"/>
    <lineage>
        <taxon>Eukaryota</taxon>
        <taxon>Fungi</taxon>
        <taxon>Fungi incertae sedis</taxon>
        <taxon>Mucoromycota</taxon>
        <taxon>Glomeromycotina</taxon>
        <taxon>Glomeromycetes</taxon>
        <taxon>Diversisporales</taxon>
        <taxon>Gigasporaceae</taxon>
        <taxon>Gigaspora</taxon>
    </lineage>
</organism>
<name>A0ABN7WTC9_GIGMA</name>
<keyword evidence="2" id="KW-1185">Reference proteome</keyword>
<gene>
    <name evidence="1" type="ORF">GMARGA_LOCUS34716</name>
</gene>
<reference evidence="1 2" key="1">
    <citation type="submission" date="2021-06" db="EMBL/GenBank/DDBJ databases">
        <authorList>
            <person name="Kallberg Y."/>
            <person name="Tangrot J."/>
            <person name="Rosling A."/>
        </authorList>
    </citation>
    <scope>NUCLEOTIDE SEQUENCE [LARGE SCALE GENOMIC DNA]</scope>
    <source>
        <strain evidence="1 2">120-4 pot B 10/14</strain>
    </source>
</reference>
<dbReference type="Proteomes" id="UP000789901">
    <property type="component" value="Unassembled WGS sequence"/>
</dbReference>
<proteinExistence type="predicted"/>
<protein>
    <submittedName>
        <fullName evidence="1">23024_t:CDS:1</fullName>
    </submittedName>
</protein>
<feature type="non-terminal residue" evidence="1">
    <location>
        <position position="69"/>
    </location>
</feature>
<evidence type="ECO:0000313" key="1">
    <source>
        <dbReference type="EMBL" id="CAG8840019.1"/>
    </source>
</evidence>
<accession>A0ABN7WTC9</accession>
<evidence type="ECO:0000313" key="2">
    <source>
        <dbReference type="Proteomes" id="UP000789901"/>
    </source>
</evidence>
<comment type="caution">
    <text evidence="1">The sequence shown here is derived from an EMBL/GenBank/DDBJ whole genome shotgun (WGS) entry which is preliminary data.</text>
</comment>
<sequence length="69" mass="7722">RIVKGDIEKVLKEANFVLKVKQELVAETQIVVISVLGIDANKIVYRVKRIGGGSWWKGDKEYSFITGTS</sequence>
<dbReference type="EMBL" id="CAJVQB010061833">
    <property type="protein sequence ID" value="CAG8840019.1"/>
    <property type="molecule type" value="Genomic_DNA"/>
</dbReference>
<feature type="non-terminal residue" evidence="1">
    <location>
        <position position="1"/>
    </location>
</feature>